<proteinExistence type="predicted"/>
<dbReference type="OrthoDB" id="9802385at2"/>
<dbReference type="AlphaFoldDB" id="A0A0U1Q2V9"/>
<gene>
    <name evidence="1" type="ORF">AAV94_01540</name>
</gene>
<sequence>MDTPESSGPALSPLERAIVLAVHAHAGQCDDDGSPYILHPLRVMCSLARPASAAQRMAAVLHDTLEQTALTADDLLQAGIPAEVVEAVQILTRPAHESRLSATQRAARHPIARAVKRADILDNMDLSRIPNPQPQDFARLQEYRQALAMLEAVTGDAQ</sequence>
<accession>A0A0U1Q2V9</accession>
<evidence type="ECO:0000313" key="2">
    <source>
        <dbReference type="Proteomes" id="UP000050580"/>
    </source>
</evidence>
<dbReference type="EMBL" id="LBNQ01000009">
    <property type="protein sequence ID" value="KKW69103.1"/>
    <property type="molecule type" value="Genomic_DNA"/>
</dbReference>
<protein>
    <recommendedName>
        <fullName evidence="3">Guanosine-3',5'-bis(Diphosphate) 3'-pyrophosphohydrolase</fullName>
    </recommendedName>
</protein>
<keyword evidence="2" id="KW-1185">Reference proteome</keyword>
<dbReference type="InterPro" id="IPR052194">
    <property type="entry name" value="MESH1"/>
</dbReference>
<dbReference type="PANTHER" id="PTHR46246:SF1">
    <property type="entry name" value="GUANOSINE-3',5'-BIS(DIPHOSPHATE) 3'-PYROPHOSPHOHYDROLASE MESH1"/>
    <property type="match status" value="1"/>
</dbReference>
<dbReference type="Pfam" id="PF13328">
    <property type="entry name" value="HD_4"/>
    <property type="match status" value="1"/>
</dbReference>
<dbReference type="SUPFAM" id="SSF109604">
    <property type="entry name" value="HD-domain/PDEase-like"/>
    <property type="match status" value="1"/>
</dbReference>
<reference evidence="1 2" key="1">
    <citation type="submission" date="2015-05" db="EMBL/GenBank/DDBJ databases">
        <title>Draft genome sequence of Lampropedia sp. CT6, isolated from the microbial mat of a hot water spring, located at Manikaran, India.</title>
        <authorList>
            <person name="Tripathi C."/>
            <person name="Rani P."/>
            <person name="Mahato N.K."/>
            <person name="Lal R."/>
        </authorList>
    </citation>
    <scope>NUCLEOTIDE SEQUENCE [LARGE SCALE GENOMIC DNA]</scope>
    <source>
        <strain evidence="1 2">CT6</strain>
    </source>
</reference>
<dbReference type="PATRIC" id="fig|1610491.3.peg.316"/>
<dbReference type="GO" id="GO:0008893">
    <property type="term" value="F:guanosine-3',5'-bis(diphosphate) 3'-diphosphatase activity"/>
    <property type="evidence" value="ECO:0007669"/>
    <property type="project" value="TreeGrafter"/>
</dbReference>
<evidence type="ECO:0000313" key="1">
    <source>
        <dbReference type="EMBL" id="KKW69103.1"/>
    </source>
</evidence>
<evidence type="ECO:0008006" key="3">
    <source>
        <dbReference type="Google" id="ProtNLM"/>
    </source>
</evidence>
<dbReference type="PANTHER" id="PTHR46246">
    <property type="entry name" value="GUANOSINE-3',5'-BIS(DIPHOSPHATE) 3'-PYROPHOSPHOHYDROLASE MESH1"/>
    <property type="match status" value="1"/>
</dbReference>
<dbReference type="Proteomes" id="UP000050580">
    <property type="component" value="Unassembled WGS sequence"/>
</dbReference>
<dbReference type="STRING" id="1610491.AAV94_01540"/>
<dbReference type="Gene3D" id="1.10.3210.10">
    <property type="entry name" value="Hypothetical protein af1432"/>
    <property type="match status" value="1"/>
</dbReference>
<comment type="caution">
    <text evidence="1">The sequence shown here is derived from an EMBL/GenBank/DDBJ whole genome shotgun (WGS) entry which is preliminary data.</text>
</comment>
<dbReference type="RefSeq" id="WP_046740538.1">
    <property type="nucleotide sequence ID" value="NZ_LBNQ01000009.1"/>
</dbReference>
<name>A0A0U1Q2V9_9BURK</name>
<organism evidence="1 2">
    <name type="scientific">Lampropedia cohaerens</name>
    <dbReference type="NCBI Taxonomy" id="1610491"/>
    <lineage>
        <taxon>Bacteria</taxon>
        <taxon>Pseudomonadati</taxon>
        <taxon>Pseudomonadota</taxon>
        <taxon>Betaproteobacteria</taxon>
        <taxon>Burkholderiales</taxon>
        <taxon>Comamonadaceae</taxon>
        <taxon>Lampropedia</taxon>
    </lineage>
</organism>